<name>A0ABY9EDM2_9GAMM</name>
<dbReference type="EMBL" id="CP098023">
    <property type="protein sequence ID" value="WKD50456.1"/>
    <property type="molecule type" value="Genomic_DNA"/>
</dbReference>
<sequence length="310" mass="34364">MLSKWLSRSFGIGAIFASLSASALPTNGWEYFTAVHESGSYNNYEFYRKDHPAFGSSDPSPGTPASRNLSKVTLMRFEAIDYPMRDAINQALVKFSDDENLKITSKSIHTDGILTVSFIPASGVSNVLNFSISGVNVDAFARLKKSWYAEAIINLDVTNITINGTYDYFNGVVNITNVNAPLSADIDVDLDIPLLGLILDPLIDDYVDDEIDTRIPTNLSELFSGENSSTFSVFGIKEFIPLNKLYYNGVDYGPIITDKLETTSLINDNFSVSIGTLLYDRQHFSITVGNVTYRLWSTGYRIPCSRNQLC</sequence>
<dbReference type="RefSeq" id="WP_301416762.1">
    <property type="nucleotide sequence ID" value="NZ_CP098023.1"/>
</dbReference>
<keyword evidence="1" id="KW-0732">Signal</keyword>
<accession>A0ABY9EDM2</accession>
<feature type="signal peptide" evidence="1">
    <location>
        <begin position="1"/>
        <end position="23"/>
    </location>
</feature>
<reference evidence="2 3" key="1">
    <citation type="submission" date="2022-05" db="EMBL/GenBank/DDBJ databases">
        <title>Microbulbifer sp. nov., isolated from sponge.</title>
        <authorList>
            <person name="Gao L."/>
        </authorList>
    </citation>
    <scope>NUCLEOTIDE SEQUENCE [LARGE SCALE GENOMIC DNA]</scope>
    <source>
        <strain evidence="2 3">MI-G</strain>
    </source>
</reference>
<dbReference type="Proteomes" id="UP001321520">
    <property type="component" value="Chromosome"/>
</dbReference>
<protein>
    <submittedName>
        <fullName evidence="2">Uncharacterized protein</fullName>
    </submittedName>
</protein>
<proteinExistence type="predicted"/>
<feature type="chain" id="PRO_5046094768" evidence="1">
    <location>
        <begin position="24"/>
        <end position="310"/>
    </location>
</feature>
<organism evidence="2 3">
    <name type="scientific">Microbulbifer spongiae</name>
    <dbReference type="NCBI Taxonomy" id="2944933"/>
    <lineage>
        <taxon>Bacteria</taxon>
        <taxon>Pseudomonadati</taxon>
        <taxon>Pseudomonadota</taxon>
        <taxon>Gammaproteobacteria</taxon>
        <taxon>Cellvibrionales</taxon>
        <taxon>Microbulbiferaceae</taxon>
        <taxon>Microbulbifer</taxon>
    </lineage>
</organism>
<gene>
    <name evidence="2" type="ORF">M8T91_03190</name>
</gene>
<evidence type="ECO:0000256" key="1">
    <source>
        <dbReference type="SAM" id="SignalP"/>
    </source>
</evidence>
<evidence type="ECO:0000313" key="2">
    <source>
        <dbReference type="EMBL" id="WKD50456.1"/>
    </source>
</evidence>
<evidence type="ECO:0000313" key="3">
    <source>
        <dbReference type="Proteomes" id="UP001321520"/>
    </source>
</evidence>
<keyword evidence="3" id="KW-1185">Reference proteome</keyword>